<protein>
    <submittedName>
        <fullName evidence="3">Uncharacterized protein involved in outer membrane biogenesis</fullName>
    </submittedName>
</protein>
<dbReference type="PANTHER" id="PTHR30441:SF9">
    <property type="entry name" value="ASMA FAMILY PROTEIN YHJG"/>
    <property type="match status" value="1"/>
</dbReference>
<evidence type="ECO:0000259" key="2">
    <source>
        <dbReference type="Pfam" id="PF05170"/>
    </source>
</evidence>
<feature type="transmembrane region" description="Helical" evidence="1">
    <location>
        <begin position="27"/>
        <end position="51"/>
    </location>
</feature>
<reference evidence="3 4" key="1">
    <citation type="submission" date="2023-07" db="EMBL/GenBank/DDBJ databases">
        <title>Genomic Encyclopedia of Type Strains, Phase IV (KMG-IV): sequencing the most valuable type-strain genomes for metagenomic binning, comparative biology and taxonomic classification.</title>
        <authorList>
            <person name="Goeker M."/>
        </authorList>
    </citation>
    <scope>NUCLEOTIDE SEQUENCE [LARGE SCALE GENOMIC DNA]</scope>
    <source>
        <strain evidence="3 4">DSM 18695</strain>
    </source>
</reference>
<dbReference type="InterPro" id="IPR007844">
    <property type="entry name" value="AsmA"/>
</dbReference>
<organism evidence="3 4">
    <name type="scientific">Caulobacter ginsengisoli</name>
    <dbReference type="NCBI Taxonomy" id="400775"/>
    <lineage>
        <taxon>Bacteria</taxon>
        <taxon>Pseudomonadati</taxon>
        <taxon>Pseudomonadota</taxon>
        <taxon>Alphaproteobacteria</taxon>
        <taxon>Caulobacterales</taxon>
        <taxon>Caulobacteraceae</taxon>
        <taxon>Caulobacter</taxon>
    </lineage>
</organism>
<dbReference type="EMBL" id="JAUSVS010000007">
    <property type="protein sequence ID" value="MDQ0465609.1"/>
    <property type="molecule type" value="Genomic_DNA"/>
</dbReference>
<dbReference type="Pfam" id="PF05170">
    <property type="entry name" value="AsmA"/>
    <property type="match status" value="2"/>
</dbReference>
<feature type="domain" description="AsmA" evidence="2">
    <location>
        <begin position="237"/>
        <end position="557"/>
    </location>
</feature>
<dbReference type="RefSeq" id="WP_307351077.1">
    <property type="nucleotide sequence ID" value="NZ_JAUSVS010000007.1"/>
</dbReference>
<keyword evidence="1" id="KW-0812">Transmembrane</keyword>
<evidence type="ECO:0000313" key="3">
    <source>
        <dbReference type="EMBL" id="MDQ0465609.1"/>
    </source>
</evidence>
<dbReference type="Proteomes" id="UP001228905">
    <property type="component" value="Unassembled WGS sequence"/>
</dbReference>
<keyword evidence="1" id="KW-1133">Transmembrane helix</keyword>
<sequence>MASREWAARHAQTLHRRWKGLTPRERLAALAATLIVAAIVIFVLIFDWNWLRGPVGGFLSARLHRRVEIVGDLEVHPWSFQPRVTAHDFRIGQPAWAGTGDMARVGAVTIQIKALPLLRGQVILPLLAIQSPDLKLIRDKTGRSNWTFDSNGSGARLPAIRRLVIHDGKLAIDDAPRGVIFRARVESSETVGPGGHGVFRIVGDGSLNRAAFKAEATGDALLNVSPDRPYGFDAWMTAGPTRITARGTITHPFDLGRLTTRLTVRGPDLNDLYPLTGLTLPNTPPYQVGGQLTRDHRLWKFDRFSGRVGDSDLSGDLAVNTAGKRPLLTGDLRSRRLDFDDLASIFGGAPGRGKGETVSADQVAVGQKMAAQQRLLPDATLQVDRLRAMDAKVTYRAETVNAPNLPLRKVFLDLTLDDGLLTADPLRVTLDRGQITGKVRLNARGATPVTDVDARMTGSDLAQWIPVRSLGQPVIEGPLTARLKLHGTGNSVHRAAANADGTLSLAVSGGQMRQAFAELLGVNLGKGLWMLLSKDPHQTPVRCAVADFKVTNGVARASRVVLDTGVVTAVGSGTVNLDKERMSFRLEGHSKKPRLLRLFLPITAEGPLVKPKLGVEAGPAVVQGGVAVALSAVLSPFAALLPFLEPGKDKNVNCPALLAGAAPLKAGVPPPPKVEKKP</sequence>
<gene>
    <name evidence="3" type="ORF">QO010_003398</name>
</gene>
<comment type="caution">
    <text evidence="3">The sequence shown here is derived from an EMBL/GenBank/DDBJ whole genome shotgun (WGS) entry which is preliminary data.</text>
</comment>
<keyword evidence="1" id="KW-0472">Membrane</keyword>
<name>A0ABU0IUD0_9CAUL</name>
<accession>A0ABU0IUD0</accession>
<proteinExistence type="predicted"/>
<dbReference type="InterPro" id="IPR052894">
    <property type="entry name" value="AsmA-related"/>
</dbReference>
<dbReference type="PANTHER" id="PTHR30441">
    <property type="entry name" value="DUF748 DOMAIN-CONTAINING PROTEIN"/>
    <property type="match status" value="1"/>
</dbReference>
<keyword evidence="4" id="KW-1185">Reference proteome</keyword>
<evidence type="ECO:0000313" key="4">
    <source>
        <dbReference type="Proteomes" id="UP001228905"/>
    </source>
</evidence>
<feature type="domain" description="AsmA" evidence="2">
    <location>
        <begin position="33"/>
        <end position="156"/>
    </location>
</feature>
<evidence type="ECO:0000256" key="1">
    <source>
        <dbReference type="SAM" id="Phobius"/>
    </source>
</evidence>